<feature type="compositionally biased region" description="Polar residues" evidence="1">
    <location>
        <begin position="10"/>
        <end position="23"/>
    </location>
</feature>
<reference evidence="2 3" key="1">
    <citation type="journal article" date="2016" name="Nat. Commun.">
        <title>Extremotolerant tardigrade genome and improved radiotolerance of human cultured cells by tardigrade-unique protein.</title>
        <authorList>
            <person name="Hashimoto T."/>
            <person name="Horikawa D.D."/>
            <person name="Saito Y."/>
            <person name="Kuwahara H."/>
            <person name="Kozuka-Hata H."/>
            <person name="Shin-I T."/>
            <person name="Minakuchi Y."/>
            <person name="Ohishi K."/>
            <person name="Motoyama A."/>
            <person name="Aizu T."/>
            <person name="Enomoto A."/>
            <person name="Kondo K."/>
            <person name="Tanaka S."/>
            <person name="Hara Y."/>
            <person name="Koshikawa S."/>
            <person name="Sagara H."/>
            <person name="Miura T."/>
            <person name="Yokobori S."/>
            <person name="Miyagawa K."/>
            <person name="Suzuki Y."/>
            <person name="Kubo T."/>
            <person name="Oyama M."/>
            <person name="Kohara Y."/>
            <person name="Fujiyama A."/>
            <person name="Arakawa K."/>
            <person name="Katayama T."/>
            <person name="Toyoda A."/>
            <person name="Kunieda T."/>
        </authorList>
    </citation>
    <scope>NUCLEOTIDE SEQUENCE [LARGE SCALE GENOMIC DNA]</scope>
    <source>
        <strain evidence="2 3">YOKOZUNA-1</strain>
    </source>
</reference>
<dbReference type="AlphaFoldDB" id="A0A1D1VFL7"/>
<evidence type="ECO:0000256" key="1">
    <source>
        <dbReference type="SAM" id="MobiDB-lite"/>
    </source>
</evidence>
<evidence type="ECO:0000313" key="2">
    <source>
        <dbReference type="EMBL" id="GAV00457.1"/>
    </source>
</evidence>
<protein>
    <submittedName>
        <fullName evidence="2">Uncharacterized protein</fullName>
    </submittedName>
</protein>
<sequence>MEAKKKEFTRNTPAKLSAHPSSFLASEERGKPILMLLDRIKAGVRNGKRRRRDEGERTRVDDGHAVIDGSLVRTAFLKLSPFKEQGL</sequence>
<accession>A0A1D1VFL7</accession>
<comment type="caution">
    <text evidence="2">The sequence shown here is derived from an EMBL/GenBank/DDBJ whole genome shotgun (WGS) entry which is preliminary data.</text>
</comment>
<dbReference type="EMBL" id="BDGG01000006">
    <property type="protein sequence ID" value="GAV00457.1"/>
    <property type="molecule type" value="Genomic_DNA"/>
</dbReference>
<proteinExistence type="predicted"/>
<keyword evidence="3" id="KW-1185">Reference proteome</keyword>
<dbReference type="Proteomes" id="UP000186922">
    <property type="component" value="Unassembled WGS sequence"/>
</dbReference>
<name>A0A1D1VFL7_RAMVA</name>
<evidence type="ECO:0000313" key="3">
    <source>
        <dbReference type="Proteomes" id="UP000186922"/>
    </source>
</evidence>
<gene>
    <name evidence="2" type="primary">RvY_11300-1</name>
    <name evidence="2" type="synonym">RvY_11300.1</name>
    <name evidence="2" type="ORF">RvY_11300</name>
</gene>
<feature type="region of interest" description="Disordered" evidence="1">
    <location>
        <begin position="1"/>
        <end position="23"/>
    </location>
</feature>
<organism evidence="2 3">
    <name type="scientific">Ramazzottius varieornatus</name>
    <name type="common">Water bear</name>
    <name type="synonym">Tardigrade</name>
    <dbReference type="NCBI Taxonomy" id="947166"/>
    <lineage>
        <taxon>Eukaryota</taxon>
        <taxon>Metazoa</taxon>
        <taxon>Ecdysozoa</taxon>
        <taxon>Tardigrada</taxon>
        <taxon>Eutardigrada</taxon>
        <taxon>Parachela</taxon>
        <taxon>Hypsibioidea</taxon>
        <taxon>Ramazzottiidae</taxon>
        <taxon>Ramazzottius</taxon>
    </lineage>
</organism>